<dbReference type="SMART" id="SM00829">
    <property type="entry name" value="PKS_ER"/>
    <property type="match status" value="1"/>
</dbReference>
<dbReference type="InterPro" id="IPR013154">
    <property type="entry name" value="ADH-like_N"/>
</dbReference>
<dbReference type="InterPro" id="IPR036291">
    <property type="entry name" value="NAD(P)-bd_dom_sf"/>
</dbReference>
<organism evidence="2 3">
    <name type="scientific">Steccherinum ochraceum</name>
    <dbReference type="NCBI Taxonomy" id="92696"/>
    <lineage>
        <taxon>Eukaryota</taxon>
        <taxon>Fungi</taxon>
        <taxon>Dikarya</taxon>
        <taxon>Basidiomycota</taxon>
        <taxon>Agaricomycotina</taxon>
        <taxon>Agaricomycetes</taxon>
        <taxon>Polyporales</taxon>
        <taxon>Steccherinaceae</taxon>
        <taxon>Steccherinum</taxon>
    </lineage>
</organism>
<comment type="caution">
    <text evidence="2">The sequence shown here is derived from an EMBL/GenBank/DDBJ whole genome shotgun (WGS) entry which is preliminary data.</text>
</comment>
<reference evidence="2 3" key="1">
    <citation type="submission" date="2018-11" db="EMBL/GenBank/DDBJ databases">
        <title>Genome assembly of Steccherinum ochraceum LE-BIN_3174, the white-rot fungus of the Steccherinaceae family (The Residual Polyporoid clade, Polyporales, Basidiomycota).</title>
        <authorList>
            <person name="Fedorova T.V."/>
            <person name="Glazunova O.A."/>
            <person name="Landesman E.O."/>
            <person name="Moiseenko K.V."/>
            <person name="Psurtseva N.V."/>
            <person name="Savinova O.S."/>
            <person name="Shakhova N.V."/>
            <person name="Tyazhelova T.V."/>
            <person name="Vasina D.V."/>
        </authorList>
    </citation>
    <scope>NUCLEOTIDE SEQUENCE [LARGE SCALE GENOMIC DNA]</scope>
    <source>
        <strain evidence="2 3">LE-BIN_3174</strain>
    </source>
</reference>
<dbReference type="OrthoDB" id="10257049at2759"/>
<dbReference type="EMBL" id="RWJN01000645">
    <property type="protein sequence ID" value="TCD60171.1"/>
    <property type="molecule type" value="Genomic_DNA"/>
</dbReference>
<gene>
    <name evidence="2" type="ORF">EIP91_010618</name>
</gene>
<dbReference type="InterPro" id="IPR020843">
    <property type="entry name" value="ER"/>
</dbReference>
<dbReference type="STRING" id="92696.A0A4R0R0E3"/>
<dbReference type="Gene3D" id="3.40.50.720">
    <property type="entry name" value="NAD(P)-binding Rossmann-like Domain"/>
    <property type="match status" value="1"/>
</dbReference>
<feature type="domain" description="Enoyl reductase (ER)" evidence="1">
    <location>
        <begin position="9"/>
        <end position="318"/>
    </location>
</feature>
<dbReference type="Proteomes" id="UP000292702">
    <property type="component" value="Unassembled WGS sequence"/>
</dbReference>
<accession>A0A4R0R0E3</accession>
<dbReference type="CDD" id="cd08249">
    <property type="entry name" value="enoyl_reductase_like"/>
    <property type="match status" value="1"/>
</dbReference>
<keyword evidence="3" id="KW-1185">Reference proteome</keyword>
<dbReference type="Pfam" id="PF08240">
    <property type="entry name" value="ADH_N"/>
    <property type="match status" value="1"/>
</dbReference>
<dbReference type="GO" id="GO:0016651">
    <property type="term" value="F:oxidoreductase activity, acting on NAD(P)H"/>
    <property type="evidence" value="ECO:0007669"/>
    <property type="project" value="InterPro"/>
</dbReference>
<proteinExistence type="predicted"/>
<evidence type="ECO:0000313" key="2">
    <source>
        <dbReference type="EMBL" id="TCD60171.1"/>
    </source>
</evidence>
<dbReference type="InterPro" id="IPR047122">
    <property type="entry name" value="Trans-enoyl_RdTase-like"/>
</dbReference>
<dbReference type="PANTHER" id="PTHR45348:SF7">
    <property type="entry name" value="ZINC BINDING OXIDOREDUCTASE, PUTATIVE-RELATED"/>
    <property type="match status" value="1"/>
</dbReference>
<dbReference type="Gene3D" id="3.90.180.10">
    <property type="entry name" value="Medium-chain alcohol dehydrogenases, catalytic domain"/>
    <property type="match status" value="1"/>
</dbReference>
<dbReference type="SUPFAM" id="SSF50129">
    <property type="entry name" value="GroES-like"/>
    <property type="match status" value="1"/>
</dbReference>
<evidence type="ECO:0000259" key="1">
    <source>
        <dbReference type="SMART" id="SM00829"/>
    </source>
</evidence>
<name>A0A4R0R0E3_9APHY</name>
<dbReference type="InterPro" id="IPR011032">
    <property type="entry name" value="GroES-like_sf"/>
</dbReference>
<dbReference type="AlphaFoldDB" id="A0A4R0R0E3"/>
<dbReference type="PANTHER" id="PTHR45348">
    <property type="entry name" value="HYPOTHETICAL OXIDOREDUCTASE (EUROFUNG)"/>
    <property type="match status" value="1"/>
</dbReference>
<sequence length="379" mass="40819">MKALAIAPGNIATVQDVPLPEPGLNEIRVKVHSVALNPIDAWTTWKSVGAPGRVVGGDLAGTVEKLGPGATQWKVGDRVAGCVQGATSENERPGGFAEYAVLEQDLAFAIPSDVSFDEAAAVSLCALTAAQALFIRHKLNPPFPTPITPTTEHAEDPSILIYSATTSLGLYTLELAKYLRTPSGKPYRIFATASPQNHAKLLELGVEQVFDYNDPEWPARVKAASGGIHYAVDCISEKNSTVDISQTFVKEGGTIACSRGQGWTREGMREGVEVTPLAVYVGLGKEIHLFGNDIPANPEWRAFTVAFFKWLSSTKDRLPIAPNPVRLMPGGLERIVQDGLTLLSKPGSMSVADRPVDPESHGTEQWWKPVSGEKLVYRV</sequence>
<protein>
    <recommendedName>
        <fullName evidence="1">Enoyl reductase (ER) domain-containing protein</fullName>
    </recommendedName>
</protein>
<evidence type="ECO:0000313" key="3">
    <source>
        <dbReference type="Proteomes" id="UP000292702"/>
    </source>
</evidence>
<dbReference type="SUPFAM" id="SSF51735">
    <property type="entry name" value="NAD(P)-binding Rossmann-fold domains"/>
    <property type="match status" value="1"/>
</dbReference>